<accession>A0A1G6HSJ3</accession>
<dbReference type="InterPro" id="IPR042271">
    <property type="entry name" value="Zinicin_2_N"/>
</dbReference>
<name>A0A1G6HSJ3_9MICO</name>
<dbReference type="RefSeq" id="WP_093181483.1">
    <property type="nucleotide sequence ID" value="NZ_FMYH01000001.1"/>
</dbReference>
<dbReference type="EMBL" id="FMYH01000001">
    <property type="protein sequence ID" value="SDB97201.1"/>
    <property type="molecule type" value="Genomic_DNA"/>
</dbReference>
<dbReference type="InterPro" id="IPR018766">
    <property type="entry name" value="Zinicin_2"/>
</dbReference>
<evidence type="ECO:0000313" key="1">
    <source>
        <dbReference type="EMBL" id="SDB97201.1"/>
    </source>
</evidence>
<proteinExistence type="predicted"/>
<dbReference type="STRING" id="1814289.SAMN05216410_1200"/>
<dbReference type="NCBIfam" id="TIGR03883">
    <property type="entry name" value="DUF2342_F420"/>
    <property type="match status" value="1"/>
</dbReference>
<protein>
    <submittedName>
        <fullName evidence="1">Putative hydrolase/uncharacterized protein, coenzyme F420 biosynthesis associated</fullName>
    </submittedName>
</protein>
<keyword evidence="2" id="KW-1185">Reference proteome</keyword>
<keyword evidence="1" id="KW-0378">Hydrolase</keyword>
<evidence type="ECO:0000313" key="2">
    <source>
        <dbReference type="Proteomes" id="UP000199039"/>
    </source>
</evidence>
<dbReference type="OrthoDB" id="142939at2"/>
<dbReference type="Pfam" id="PF10103">
    <property type="entry name" value="Zincin_2"/>
    <property type="match status" value="1"/>
</dbReference>
<dbReference type="Proteomes" id="UP000199039">
    <property type="component" value="Unassembled WGS sequence"/>
</dbReference>
<dbReference type="Gene3D" id="1.20.150.30">
    <property type="entry name" value="Zincin-like metallopeptidase, N-terminal domain"/>
    <property type="match status" value="1"/>
</dbReference>
<sequence>MTGSEHELIDGADAARVAGRLVHPGPTAGRREIEDLVTSLRRAAGRAVAPVVTITGLLPADGRDLSTVPLSTVRVVDRARWARSGAASMAAMTSGALRAPSGRPVPLVAELASSAEVGAALAFMSTKILGQFDPYATAPGEPGELLLVAPNVLQVEREMKVRPEDFRLWVCLHEQTHALQFAAAPWLTEHLRTRTQELVRGIGDVSMTPWQTTVRVGSFVRAVYAAVRGREGAPLIDGLLTPAQRVTFDEVTAIMSLLEGHADVAMDEVGPSVVASVRSIRAAFDRRRAAPAGRDGVLRRLMGMDAKMEQYRGGAAFVRAVTAEIGTPGFNAVWSGPQTLPTAREITDPIAWVRRVHG</sequence>
<dbReference type="InterPro" id="IPR022454">
    <property type="entry name" value="CHP03883_F420-assoc"/>
</dbReference>
<gene>
    <name evidence="1" type="ORF">SAMN05216410_1200</name>
</gene>
<organism evidence="1 2">
    <name type="scientific">Sanguibacter gelidistatuariae</name>
    <dbReference type="NCBI Taxonomy" id="1814289"/>
    <lineage>
        <taxon>Bacteria</taxon>
        <taxon>Bacillati</taxon>
        <taxon>Actinomycetota</taxon>
        <taxon>Actinomycetes</taxon>
        <taxon>Micrococcales</taxon>
        <taxon>Sanguibacteraceae</taxon>
        <taxon>Sanguibacter</taxon>
    </lineage>
</organism>
<dbReference type="AlphaFoldDB" id="A0A1G6HSJ3"/>
<dbReference type="NCBIfam" id="TIGR03624">
    <property type="entry name" value="putative hydrolase"/>
    <property type="match status" value="1"/>
</dbReference>
<dbReference type="PANTHER" id="PTHR39420">
    <property type="match status" value="1"/>
</dbReference>
<dbReference type="PANTHER" id="PTHR39420:SF1">
    <property type="entry name" value="HYDROLASE"/>
    <property type="match status" value="1"/>
</dbReference>
<reference evidence="1 2" key="1">
    <citation type="submission" date="2016-09" db="EMBL/GenBank/DDBJ databases">
        <authorList>
            <person name="Capua I."/>
            <person name="De Benedictis P."/>
            <person name="Joannis T."/>
            <person name="Lombin L.H."/>
            <person name="Cattoli G."/>
        </authorList>
    </citation>
    <scope>NUCLEOTIDE SEQUENCE [LARGE SCALE GENOMIC DNA]</scope>
    <source>
        <strain evidence="1 2">ISLP-3</strain>
    </source>
</reference>
<dbReference type="GO" id="GO:0016787">
    <property type="term" value="F:hydrolase activity"/>
    <property type="evidence" value="ECO:0007669"/>
    <property type="project" value="UniProtKB-KW"/>
</dbReference>
<dbReference type="SUPFAM" id="SSF55486">
    <property type="entry name" value="Metalloproteases ('zincins'), catalytic domain"/>
    <property type="match status" value="1"/>
</dbReference>